<protein>
    <submittedName>
        <fullName evidence="1">Uncharacterized protein</fullName>
    </submittedName>
</protein>
<reference evidence="1" key="1">
    <citation type="journal article" date="2020" name="mSystems">
        <title>Genome- and Community-Level Interaction Insights into Carbon Utilization and Element Cycling Functions of Hydrothermarchaeota in Hydrothermal Sediment.</title>
        <authorList>
            <person name="Zhou Z."/>
            <person name="Liu Y."/>
            <person name="Xu W."/>
            <person name="Pan J."/>
            <person name="Luo Z.H."/>
            <person name="Li M."/>
        </authorList>
    </citation>
    <scope>NUCLEOTIDE SEQUENCE [LARGE SCALE GENOMIC DNA]</scope>
    <source>
        <strain evidence="1">SpSt-1125</strain>
    </source>
</reference>
<accession>A0A7J3X8R7</accession>
<proteinExistence type="predicted"/>
<dbReference type="AlphaFoldDB" id="A0A7J3X8R7"/>
<name>A0A7J3X8R7_THEPE</name>
<sequence>MEVVLLHGGECPQSAFCVTSGCACPPTTVAPEWLLALALREDGLVDEPQKLSLLLRAAPGPHTAAKAAAVEPERWEGLLHLSLYTDGACSEQCACLLPFAPATSSLSILGRPEVCVLAHGLSAGFLKALLHTAASSGTEKLYLLDPPLDLPLYTKILVRGLEGYRAVARMPAPRGLRLPAVVSMRADLEKGEVERKREIRAKLPPLGREPSMLKLAFGEERQVAQALLEELEASGHLMSARAFFEIAASLSDRGGRVARLLVLFGYVQLRQAQVELTRKGVYALLAEQAR</sequence>
<gene>
    <name evidence="1" type="ORF">ENM88_07465</name>
</gene>
<dbReference type="EMBL" id="DRZM01000213">
    <property type="protein sequence ID" value="HHP05562.1"/>
    <property type="molecule type" value="Genomic_DNA"/>
</dbReference>
<evidence type="ECO:0000313" key="1">
    <source>
        <dbReference type="EMBL" id="HHP05562.1"/>
    </source>
</evidence>
<comment type="caution">
    <text evidence="1">The sequence shown here is derived from an EMBL/GenBank/DDBJ whole genome shotgun (WGS) entry which is preliminary data.</text>
</comment>
<organism evidence="1">
    <name type="scientific">Thermofilum pendens</name>
    <dbReference type="NCBI Taxonomy" id="2269"/>
    <lineage>
        <taxon>Archaea</taxon>
        <taxon>Thermoproteota</taxon>
        <taxon>Thermoprotei</taxon>
        <taxon>Thermofilales</taxon>
        <taxon>Thermofilaceae</taxon>
        <taxon>Thermofilum</taxon>
    </lineage>
</organism>